<dbReference type="InterPro" id="IPR003594">
    <property type="entry name" value="HATPase_dom"/>
</dbReference>
<comment type="caution">
    <text evidence="7">The sequence shown here is derived from an EMBL/GenBank/DDBJ whole genome shotgun (WGS) entry which is preliminary data.</text>
</comment>
<reference evidence="7" key="1">
    <citation type="submission" date="2022-10" db="EMBL/GenBank/DDBJ databases">
        <title>The WGS of Solirubrobacter sp. CPCC 204708.</title>
        <authorList>
            <person name="Jiang Z."/>
        </authorList>
    </citation>
    <scope>NUCLEOTIDE SEQUENCE</scope>
    <source>
        <strain evidence="7">CPCC 204708</strain>
    </source>
</reference>
<dbReference type="RefSeq" id="WP_202956616.1">
    <property type="nucleotide sequence ID" value="NZ_JAPCID010000023.1"/>
</dbReference>
<keyword evidence="3" id="KW-0902">Two-component regulatory system</keyword>
<evidence type="ECO:0000259" key="6">
    <source>
        <dbReference type="Pfam" id="PF04024"/>
    </source>
</evidence>
<dbReference type="InterPro" id="IPR007168">
    <property type="entry name" value="Phageshock_PspC_N"/>
</dbReference>
<keyword evidence="4" id="KW-0812">Transmembrane</keyword>
<feature type="transmembrane region" description="Helical" evidence="4">
    <location>
        <begin position="81"/>
        <end position="104"/>
    </location>
</feature>
<dbReference type="PANTHER" id="PTHR24421">
    <property type="entry name" value="NITRATE/NITRITE SENSOR PROTEIN NARX-RELATED"/>
    <property type="match status" value="1"/>
</dbReference>
<dbReference type="SUPFAM" id="SSF55874">
    <property type="entry name" value="ATPase domain of HSP90 chaperone/DNA topoisomerase II/histidine kinase"/>
    <property type="match status" value="1"/>
</dbReference>
<dbReference type="Pfam" id="PF04024">
    <property type="entry name" value="PspC"/>
    <property type="match status" value="1"/>
</dbReference>
<dbReference type="Proteomes" id="UP001147700">
    <property type="component" value="Unassembled WGS sequence"/>
</dbReference>
<dbReference type="InterPro" id="IPR036890">
    <property type="entry name" value="HATPase_C_sf"/>
</dbReference>
<evidence type="ECO:0000256" key="1">
    <source>
        <dbReference type="ARBA" id="ARBA00022679"/>
    </source>
</evidence>
<evidence type="ECO:0000313" key="8">
    <source>
        <dbReference type="Proteomes" id="UP001147700"/>
    </source>
</evidence>
<feature type="transmembrane region" description="Helical" evidence="4">
    <location>
        <begin position="178"/>
        <end position="196"/>
    </location>
</feature>
<sequence>MSDAAPLPVRRDPSHGYLGGVCSGFANRVGIDPILIRIGFIAAVALGGVAIPLYALGWVLIPAEGPEKPAVQRLLTRSDTWLVAAGMGCLVASGLLLLRAWGFWFVSDQFLWPLVIAAAGGALIWRQSQTAPERVTSRARLPRQTVNRATAGAALVVGGALIFLYVNDALAPARDVVLPVLVMLVAFTIILAPWWIRLVRGLNDERAARIRSQERAEVAAHLHDSVLQTLALVQKRADDPREVAALARRQERELRAWLNGTRNDQNSLAGALEAAAEEVEADHHVPIEVVTVGDAPLEEPAAALVAAAREALVNASKFAGPEPISLYAEVADGRVEVFVRDRGPGFDVESVSHDRRGVRDSIVGRMERHGGRATVHSTPGHGTEVELVIEP</sequence>
<feature type="transmembrane region" description="Helical" evidence="4">
    <location>
        <begin position="110"/>
        <end position="125"/>
    </location>
</feature>
<evidence type="ECO:0000256" key="3">
    <source>
        <dbReference type="ARBA" id="ARBA00023012"/>
    </source>
</evidence>
<feature type="transmembrane region" description="Helical" evidence="4">
    <location>
        <begin position="34"/>
        <end position="61"/>
    </location>
</feature>
<organism evidence="7 8">
    <name type="scientific">Solirubrobacter deserti</name>
    <dbReference type="NCBI Taxonomy" id="2282478"/>
    <lineage>
        <taxon>Bacteria</taxon>
        <taxon>Bacillati</taxon>
        <taxon>Actinomycetota</taxon>
        <taxon>Thermoleophilia</taxon>
        <taxon>Solirubrobacterales</taxon>
        <taxon>Solirubrobacteraceae</taxon>
        <taxon>Solirubrobacter</taxon>
    </lineage>
</organism>
<dbReference type="PANTHER" id="PTHR24421:SF61">
    <property type="entry name" value="OXYGEN SENSOR HISTIDINE KINASE NREB"/>
    <property type="match status" value="1"/>
</dbReference>
<name>A0ABT4RL33_9ACTN</name>
<dbReference type="Gene3D" id="3.30.565.10">
    <property type="entry name" value="Histidine kinase-like ATPase, C-terminal domain"/>
    <property type="match status" value="1"/>
</dbReference>
<dbReference type="InterPro" id="IPR050482">
    <property type="entry name" value="Sensor_HK_TwoCompSys"/>
</dbReference>
<feature type="domain" description="Histidine kinase/HSP90-like ATPase" evidence="5">
    <location>
        <begin position="303"/>
        <end position="389"/>
    </location>
</feature>
<dbReference type="EMBL" id="JAPCID010000023">
    <property type="protein sequence ID" value="MDA0139268.1"/>
    <property type="molecule type" value="Genomic_DNA"/>
</dbReference>
<evidence type="ECO:0000256" key="2">
    <source>
        <dbReference type="ARBA" id="ARBA00022777"/>
    </source>
</evidence>
<keyword evidence="1" id="KW-0808">Transferase</keyword>
<gene>
    <name evidence="7" type="ORF">OJ962_17330</name>
</gene>
<accession>A0ABT4RL33</accession>
<dbReference type="Pfam" id="PF02518">
    <property type="entry name" value="HATPase_c"/>
    <property type="match status" value="1"/>
</dbReference>
<keyword evidence="4" id="KW-1133">Transmembrane helix</keyword>
<evidence type="ECO:0000313" key="7">
    <source>
        <dbReference type="EMBL" id="MDA0139268.1"/>
    </source>
</evidence>
<keyword evidence="8" id="KW-1185">Reference proteome</keyword>
<protein>
    <submittedName>
        <fullName evidence="7">PspC domain-containing protein</fullName>
    </submittedName>
</protein>
<proteinExistence type="predicted"/>
<evidence type="ECO:0000256" key="4">
    <source>
        <dbReference type="SAM" id="Phobius"/>
    </source>
</evidence>
<feature type="domain" description="Phage shock protein PspC N-terminal" evidence="6">
    <location>
        <begin position="9"/>
        <end position="64"/>
    </location>
</feature>
<evidence type="ECO:0000259" key="5">
    <source>
        <dbReference type="Pfam" id="PF02518"/>
    </source>
</evidence>
<keyword evidence="4" id="KW-0472">Membrane</keyword>
<feature type="transmembrane region" description="Helical" evidence="4">
    <location>
        <begin position="146"/>
        <end position="166"/>
    </location>
</feature>
<keyword evidence="2" id="KW-0418">Kinase</keyword>